<protein>
    <submittedName>
        <fullName evidence="2">Uncharacterized protein</fullName>
    </submittedName>
</protein>
<accession>A0AAV7L9K9</accession>
<sequence length="99" mass="10872">MLAPAEAAGGIRQWKEGPRGPLKADKLTEETQWLWPVPASYEHVACCALVGALPWRWLVPRLRHTSLGDAGIVECGDQVDFHDIRGDDETSSSPLGYFA</sequence>
<dbReference type="Proteomes" id="UP001066276">
    <property type="component" value="Chromosome 11"/>
</dbReference>
<feature type="region of interest" description="Disordered" evidence="1">
    <location>
        <begin position="1"/>
        <end position="22"/>
    </location>
</feature>
<keyword evidence="3" id="KW-1185">Reference proteome</keyword>
<organism evidence="2 3">
    <name type="scientific">Pleurodeles waltl</name>
    <name type="common">Iberian ribbed newt</name>
    <dbReference type="NCBI Taxonomy" id="8319"/>
    <lineage>
        <taxon>Eukaryota</taxon>
        <taxon>Metazoa</taxon>
        <taxon>Chordata</taxon>
        <taxon>Craniata</taxon>
        <taxon>Vertebrata</taxon>
        <taxon>Euteleostomi</taxon>
        <taxon>Amphibia</taxon>
        <taxon>Batrachia</taxon>
        <taxon>Caudata</taxon>
        <taxon>Salamandroidea</taxon>
        <taxon>Salamandridae</taxon>
        <taxon>Pleurodelinae</taxon>
        <taxon>Pleurodeles</taxon>
    </lineage>
</organism>
<comment type="caution">
    <text evidence="2">The sequence shown here is derived from an EMBL/GenBank/DDBJ whole genome shotgun (WGS) entry which is preliminary data.</text>
</comment>
<feature type="compositionally biased region" description="Basic and acidic residues" evidence="1">
    <location>
        <begin position="13"/>
        <end position="22"/>
    </location>
</feature>
<evidence type="ECO:0000256" key="1">
    <source>
        <dbReference type="SAM" id="MobiDB-lite"/>
    </source>
</evidence>
<proteinExistence type="predicted"/>
<evidence type="ECO:0000313" key="2">
    <source>
        <dbReference type="EMBL" id="KAJ1088212.1"/>
    </source>
</evidence>
<gene>
    <name evidence="2" type="ORF">NDU88_001371</name>
</gene>
<name>A0AAV7L9K9_PLEWA</name>
<dbReference type="EMBL" id="JANPWB010000015">
    <property type="protein sequence ID" value="KAJ1088212.1"/>
    <property type="molecule type" value="Genomic_DNA"/>
</dbReference>
<reference evidence="2" key="1">
    <citation type="journal article" date="2022" name="bioRxiv">
        <title>Sequencing and chromosome-scale assembly of the giantPleurodeles waltlgenome.</title>
        <authorList>
            <person name="Brown T."/>
            <person name="Elewa A."/>
            <person name="Iarovenko S."/>
            <person name="Subramanian E."/>
            <person name="Araus A.J."/>
            <person name="Petzold A."/>
            <person name="Susuki M."/>
            <person name="Suzuki K.-i.T."/>
            <person name="Hayashi T."/>
            <person name="Toyoda A."/>
            <person name="Oliveira C."/>
            <person name="Osipova E."/>
            <person name="Leigh N.D."/>
            <person name="Simon A."/>
            <person name="Yun M.H."/>
        </authorList>
    </citation>
    <scope>NUCLEOTIDE SEQUENCE</scope>
    <source>
        <strain evidence="2">20211129_DDA</strain>
        <tissue evidence="2">Liver</tissue>
    </source>
</reference>
<evidence type="ECO:0000313" key="3">
    <source>
        <dbReference type="Proteomes" id="UP001066276"/>
    </source>
</evidence>
<dbReference type="AlphaFoldDB" id="A0AAV7L9K9"/>